<reference evidence="2" key="1">
    <citation type="submission" date="2015-02" db="EMBL/GenBank/DDBJ databases">
        <title>Genome sequencing for Strongylocentrotus purpuratus.</title>
        <authorList>
            <person name="Murali S."/>
            <person name="Liu Y."/>
            <person name="Vee V."/>
            <person name="English A."/>
            <person name="Wang M."/>
            <person name="Skinner E."/>
            <person name="Han Y."/>
            <person name="Muzny D.M."/>
            <person name="Worley K.C."/>
            <person name="Gibbs R.A."/>
        </authorList>
    </citation>
    <scope>NUCLEOTIDE SEQUENCE</scope>
</reference>
<proteinExistence type="predicted"/>
<dbReference type="PANTHER" id="PTHR48312">
    <property type="match status" value="1"/>
</dbReference>
<dbReference type="SUPFAM" id="SSF52540">
    <property type="entry name" value="P-loop containing nucleoside triphosphate hydrolases"/>
    <property type="match status" value="1"/>
</dbReference>
<protein>
    <submittedName>
        <fullName evidence="1">Uncharacterized protein</fullName>
    </submittedName>
</protein>
<keyword evidence="2" id="KW-1185">Reference proteome</keyword>
<dbReference type="KEGG" id="spu:100890213"/>
<reference evidence="1" key="2">
    <citation type="submission" date="2021-01" db="UniProtKB">
        <authorList>
            <consortium name="EnsemblMetazoa"/>
        </authorList>
    </citation>
    <scope>IDENTIFICATION</scope>
</reference>
<dbReference type="OMA" id="TAFTKCM"/>
<accession>A0A7M7GGW4</accession>
<dbReference type="InterPro" id="IPR027417">
    <property type="entry name" value="P-loop_NTPase"/>
</dbReference>
<name>A0A7M7GGW4_STRPU</name>
<organism evidence="1 2">
    <name type="scientific">Strongylocentrotus purpuratus</name>
    <name type="common">Purple sea urchin</name>
    <dbReference type="NCBI Taxonomy" id="7668"/>
    <lineage>
        <taxon>Eukaryota</taxon>
        <taxon>Metazoa</taxon>
        <taxon>Echinodermata</taxon>
        <taxon>Eleutherozoa</taxon>
        <taxon>Echinozoa</taxon>
        <taxon>Echinoidea</taxon>
        <taxon>Euechinoidea</taxon>
        <taxon>Echinacea</taxon>
        <taxon>Camarodonta</taxon>
        <taxon>Echinidea</taxon>
        <taxon>Strongylocentrotidae</taxon>
        <taxon>Strongylocentrotus</taxon>
    </lineage>
</organism>
<sequence length="318" mass="36726">MADVNDVRKDDDSVDDEEKRVKVFLWCSPRTVSTAFTKCMSFIEGMEVWSEPFVYCYLSTKEAKARLNVDLPLTLEGNEEVFAKTTELMHKFTGSNVITERIVYDNIKPRLEGARGRHVFVKDMCLGIGEKTYHCLPRGFRHTFLIRTPERAIYSFRNSYFKHMKSQGLLEGEAAEAATFDLKRDDKHGDGGYYIQAVYDFWKYVRAELEADPIVIDADDLLTHPKEIIAKYCELVGLPFSESLLQWDPSLDTFKTWKQCGDDQLMQMVDFYGRAMHSSCFMPPSTPVSRDKMTPDVIKGIDMTMAGYLEMYEHRIKI</sequence>
<dbReference type="OrthoDB" id="2405944at2759"/>
<dbReference type="InParanoid" id="A0A7M7GGW4"/>
<evidence type="ECO:0000313" key="2">
    <source>
        <dbReference type="Proteomes" id="UP000007110"/>
    </source>
</evidence>
<dbReference type="RefSeq" id="XP_003725881.1">
    <property type="nucleotide sequence ID" value="XM_003725833.3"/>
</dbReference>
<evidence type="ECO:0000313" key="1">
    <source>
        <dbReference type="EnsemblMetazoa" id="XP_003725881"/>
    </source>
</evidence>
<dbReference type="Proteomes" id="UP000007110">
    <property type="component" value="Unassembled WGS sequence"/>
</dbReference>
<dbReference type="Gene3D" id="3.40.50.300">
    <property type="entry name" value="P-loop containing nucleotide triphosphate hydrolases"/>
    <property type="match status" value="1"/>
</dbReference>
<dbReference type="PANTHER" id="PTHR48312:SF1">
    <property type="entry name" value="SULFOTRANSFERASE"/>
    <property type="match status" value="1"/>
</dbReference>
<dbReference type="EnsemblMetazoa" id="XM_003725833">
    <property type="protein sequence ID" value="XP_003725881"/>
    <property type="gene ID" value="LOC100890213"/>
</dbReference>
<dbReference type="GeneID" id="100890213"/>
<dbReference type="AlphaFoldDB" id="A0A7M7GGW4"/>